<dbReference type="InterPro" id="IPR050110">
    <property type="entry name" value="Glyoxalase_II_hydrolase"/>
</dbReference>
<evidence type="ECO:0000256" key="6">
    <source>
        <dbReference type="ARBA" id="ARBA00022833"/>
    </source>
</evidence>
<dbReference type="GO" id="GO:0046872">
    <property type="term" value="F:metal ion binding"/>
    <property type="evidence" value="ECO:0007669"/>
    <property type="project" value="UniProtKB-KW"/>
</dbReference>
<keyword evidence="4 7" id="KW-0479">Metal-binding</keyword>
<feature type="binding site" evidence="7">
    <location>
        <position position="130"/>
    </location>
    <ligand>
        <name>Zn(2+)</name>
        <dbReference type="ChEBI" id="CHEBI:29105"/>
        <label>2</label>
    </ligand>
</feature>
<dbReference type="GO" id="GO:0019243">
    <property type="term" value="P:methylglyoxal catabolic process to D-lactate via S-lactoyl-glutathione"/>
    <property type="evidence" value="ECO:0007669"/>
    <property type="project" value="UniProtKB-UniRule"/>
</dbReference>
<evidence type="ECO:0000256" key="4">
    <source>
        <dbReference type="ARBA" id="ARBA00022723"/>
    </source>
</evidence>
<accession>A0A6F8PP70</accession>
<evidence type="ECO:0000259" key="8">
    <source>
        <dbReference type="SMART" id="SM00849"/>
    </source>
</evidence>
<dbReference type="Pfam" id="PF00753">
    <property type="entry name" value="Lactamase_B"/>
    <property type="match status" value="1"/>
</dbReference>
<feature type="binding site" evidence="7">
    <location>
        <position position="57"/>
    </location>
    <ligand>
        <name>Zn(2+)</name>
        <dbReference type="ChEBI" id="CHEBI:29105"/>
        <label>1</label>
    </ligand>
</feature>
<organism evidence="9 10">
    <name type="scientific">Thiosulfativibrio zosterae</name>
    <dbReference type="NCBI Taxonomy" id="2675053"/>
    <lineage>
        <taxon>Bacteria</taxon>
        <taxon>Pseudomonadati</taxon>
        <taxon>Pseudomonadota</taxon>
        <taxon>Gammaproteobacteria</taxon>
        <taxon>Thiotrichales</taxon>
        <taxon>Piscirickettsiaceae</taxon>
        <taxon>Thiosulfativibrio</taxon>
    </lineage>
</organism>
<dbReference type="InterPro" id="IPR035680">
    <property type="entry name" value="Clx_II_MBL"/>
</dbReference>
<dbReference type="InterPro" id="IPR017782">
    <property type="entry name" value="Hydroxyacylglutathione_Hdrlase"/>
</dbReference>
<feature type="binding site" evidence="7">
    <location>
        <position position="59"/>
    </location>
    <ligand>
        <name>Zn(2+)</name>
        <dbReference type="ChEBI" id="CHEBI:29105"/>
        <label>2</label>
    </ligand>
</feature>
<evidence type="ECO:0000256" key="3">
    <source>
        <dbReference type="ARBA" id="ARBA00006759"/>
    </source>
</evidence>
<dbReference type="SUPFAM" id="SSF56281">
    <property type="entry name" value="Metallo-hydrolase/oxidoreductase"/>
    <property type="match status" value="1"/>
</dbReference>
<comment type="similarity">
    <text evidence="3 7">Belongs to the metallo-beta-lactamase superfamily. Glyoxalase II family.</text>
</comment>
<dbReference type="KEGG" id="tzo:THMIRHAT_16670"/>
<dbReference type="PANTHER" id="PTHR43705:SF1">
    <property type="entry name" value="HYDROXYACYLGLUTATHIONE HYDROLASE GLOB"/>
    <property type="match status" value="1"/>
</dbReference>
<dbReference type="EC" id="3.1.2.6" evidence="7"/>
<dbReference type="HAMAP" id="MF_01374">
    <property type="entry name" value="Glyoxalase_2"/>
    <property type="match status" value="1"/>
</dbReference>
<name>A0A6F8PP70_9GAMM</name>
<dbReference type="SMART" id="SM00849">
    <property type="entry name" value="Lactamase_B"/>
    <property type="match status" value="1"/>
</dbReference>
<dbReference type="InterPro" id="IPR036866">
    <property type="entry name" value="RibonucZ/Hydroxyglut_hydro"/>
</dbReference>
<feature type="binding site" evidence="7">
    <location>
        <position position="55"/>
    </location>
    <ligand>
        <name>Zn(2+)</name>
        <dbReference type="ChEBI" id="CHEBI:29105"/>
        <label>1</label>
    </ligand>
</feature>
<comment type="cofactor">
    <cofactor evidence="7">
        <name>Zn(2+)</name>
        <dbReference type="ChEBI" id="CHEBI:29105"/>
    </cofactor>
    <text evidence="7">Binds 2 Zn(2+) ions per subunit.</text>
</comment>
<comment type="catalytic activity">
    <reaction evidence="1 7">
        <text>an S-(2-hydroxyacyl)glutathione + H2O = a 2-hydroxy carboxylate + glutathione + H(+)</text>
        <dbReference type="Rhea" id="RHEA:21864"/>
        <dbReference type="ChEBI" id="CHEBI:15377"/>
        <dbReference type="ChEBI" id="CHEBI:15378"/>
        <dbReference type="ChEBI" id="CHEBI:57925"/>
        <dbReference type="ChEBI" id="CHEBI:58896"/>
        <dbReference type="ChEBI" id="CHEBI:71261"/>
        <dbReference type="EC" id="3.1.2.6"/>
    </reaction>
</comment>
<dbReference type="Proteomes" id="UP000501466">
    <property type="component" value="Chromosome"/>
</dbReference>
<dbReference type="InterPro" id="IPR001279">
    <property type="entry name" value="Metallo-B-lactamas"/>
</dbReference>
<reference evidence="10" key="1">
    <citation type="submission" date="2019-11" db="EMBL/GenBank/DDBJ databases">
        <title>Isolation and characterization of two novel species in the genus Thiomicrorhabdus.</title>
        <authorList>
            <person name="Mochizuki J."/>
            <person name="Kojima H."/>
            <person name="Fukui M."/>
        </authorList>
    </citation>
    <scope>NUCLEOTIDE SEQUENCE [LARGE SCALE GENOMIC DNA]</scope>
    <source>
        <strain evidence="10">AkT22</strain>
    </source>
</reference>
<feature type="domain" description="Metallo-beta-lactamase" evidence="8">
    <location>
        <begin position="14"/>
        <end position="168"/>
    </location>
</feature>
<keyword evidence="6 7" id="KW-0862">Zinc</keyword>
<gene>
    <name evidence="7 9" type="primary">gloB</name>
    <name evidence="9" type="ORF">THMIRHAT_16670</name>
</gene>
<evidence type="ECO:0000256" key="1">
    <source>
        <dbReference type="ARBA" id="ARBA00001623"/>
    </source>
</evidence>
<feature type="binding site" evidence="7">
    <location>
        <position position="60"/>
    </location>
    <ligand>
        <name>Zn(2+)</name>
        <dbReference type="ChEBI" id="CHEBI:29105"/>
        <label>2</label>
    </ligand>
</feature>
<comment type="function">
    <text evidence="7">Thiolesterase that catalyzes the hydrolysis of S-D-lactoyl-glutathione to form glutathione and D-lactic acid.</text>
</comment>
<dbReference type="AlphaFoldDB" id="A0A6F8PP70"/>
<comment type="subunit">
    <text evidence="7">Monomer.</text>
</comment>
<dbReference type="Gene3D" id="3.60.15.10">
    <property type="entry name" value="Ribonuclease Z/Hydroxyacylglutathione hydrolase-like"/>
    <property type="match status" value="1"/>
</dbReference>
<dbReference type="NCBIfam" id="TIGR03413">
    <property type="entry name" value="GSH_gloB"/>
    <property type="match status" value="1"/>
</dbReference>
<dbReference type="EMBL" id="AP021888">
    <property type="protein sequence ID" value="BBP43921.1"/>
    <property type="molecule type" value="Genomic_DNA"/>
</dbReference>
<feature type="binding site" evidence="7">
    <location>
        <position position="168"/>
    </location>
    <ligand>
        <name>Zn(2+)</name>
        <dbReference type="ChEBI" id="CHEBI:29105"/>
        <label>2</label>
    </ligand>
</feature>
<keyword evidence="5 7" id="KW-0378">Hydrolase</keyword>
<protein>
    <recommendedName>
        <fullName evidence="7">Hydroxyacylglutathione hydrolase</fullName>
        <ecNumber evidence="7">3.1.2.6</ecNumber>
    </recommendedName>
    <alternativeName>
        <fullName evidence="7">Glyoxalase II</fullName>
        <shortName evidence="7">Glx II</shortName>
    </alternativeName>
</protein>
<comment type="pathway">
    <text evidence="2 7">Secondary metabolite metabolism; methylglyoxal degradation; (R)-lactate from methylglyoxal: step 2/2.</text>
</comment>
<evidence type="ECO:0000313" key="10">
    <source>
        <dbReference type="Proteomes" id="UP000501466"/>
    </source>
</evidence>
<keyword evidence="10" id="KW-1185">Reference proteome</keyword>
<dbReference type="InterPro" id="IPR032282">
    <property type="entry name" value="HAGH_C"/>
</dbReference>
<dbReference type="UniPathway" id="UPA00619">
    <property type="reaction ID" value="UER00676"/>
</dbReference>
<dbReference type="GO" id="GO:0004416">
    <property type="term" value="F:hydroxyacylglutathione hydrolase activity"/>
    <property type="evidence" value="ECO:0007669"/>
    <property type="project" value="UniProtKB-UniRule"/>
</dbReference>
<feature type="binding site" evidence="7">
    <location>
        <position position="130"/>
    </location>
    <ligand>
        <name>Zn(2+)</name>
        <dbReference type="ChEBI" id="CHEBI:29105"/>
        <label>1</label>
    </ligand>
</feature>
<evidence type="ECO:0000313" key="9">
    <source>
        <dbReference type="EMBL" id="BBP43921.1"/>
    </source>
</evidence>
<dbReference type="PIRSF" id="PIRSF005457">
    <property type="entry name" value="Glx"/>
    <property type="match status" value="1"/>
</dbReference>
<proteinExistence type="inferred from homology"/>
<dbReference type="CDD" id="cd07723">
    <property type="entry name" value="hydroxyacylglutathione_hydrolase_MBL-fold"/>
    <property type="match status" value="1"/>
</dbReference>
<evidence type="ECO:0000256" key="7">
    <source>
        <dbReference type="HAMAP-Rule" id="MF_01374"/>
    </source>
</evidence>
<evidence type="ECO:0000256" key="2">
    <source>
        <dbReference type="ARBA" id="ARBA00004963"/>
    </source>
</evidence>
<sequence length="262" mass="29627">MKIIGLPALVGSYDNYIWLLVKQEMVWVIDPGQAQPVLNYLASHSLNLAGILITHYHHDHVDGIAELKKQFPAARVYGPQKTPNNLIEQRLVDGDEVSLFDDYHLKVIETPGHTYDHIAYYNQQDLFCGDTLFGAGCGRQFDGGYDAFAKSLLKLRALPDGLNFYSAHEYTLSNLKFAQFADPSNVDLQNRIATTHIEYPQPLVAPQSTLKLEKATNPFLRFDQLPIQETLLARGAQNTPESLFKTLRDWKDHIDQKGYPAK</sequence>
<dbReference type="PANTHER" id="PTHR43705">
    <property type="entry name" value="HYDROXYACYLGLUTATHIONE HYDROLASE"/>
    <property type="match status" value="1"/>
</dbReference>
<feature type="binding site" evidence="7">
    <location>
        <position position="113"/>
    </location>
    <ligand>
        <name>Zn(2+)</name>
        <dbReference type="ChEBI" id="CHEBI:29105"/>
        <label>1</label>
    </ligand>
</feature>
<dbReference type="Pfam" id="PF16123">
    <property type="entry name" value="HAGH_C"/>
    <property type="match status" value="1"/>
</dbReference>
<evidence type="ECO:0000256" key="5">
    <source>
        <dbReference type="ARBA" id="ARBA00022801"/>
    </source>
</evidence>
<dbReference type="RefSeq" id="WP_173291681.1">
    <property type="nucleotide sequence ID" value="NZ_AP021888.1"/>
</dbReference>